<reference evidence="2 3" key="1">
    <citation type="journal article" date="2016" name="Genome Biol. Evol.">
        <title>Divergent and convergent evolution of fungal pathogenicity.</title>
        <authorList>
            <person name="Shang Y."/>
            <person name="Xiao G."/>
            <person name="Zheng P."/>
            <person name="Cen K."/>
            <person name="Zhan S."/>
            <person name="Wang C."/>
        </authorList>
    </citation>
    <scope>NUCLEOTIDE SEQUENCE [LARGE SCALE GENOMIC DNA]</scope>
    <source>
        <strain evidence="2 3">RCEF 4871</strain>
    </source>
</reference>
<feature type="domain" description="Amidohydrolase 3" evidence="1">
    <location>
        <begin position="190"/>
        <end position="251"/>
    </location>
</feature>
<dbReference type="SUPFAM" id="SSF51338">
    <property type="entry name" value="Composite domain of metallo-dependent hydrolases"/>
    <property type="match status" value="1"/>
</dbReference>
<name>A0A162J1X7_METRR</name>
<evidence type="ECO:0000313" key="3">
    <source>
        <dbReference type="Proteomes" id="UP000243498"/>
    </source>
</evidence>
<dbReference type="PANTHER" id="PTHR22642:SF20">
    <property type="entry name" value="AMIDOHYDROLASE 3 DOMAIN-CONTAINING PROTEIN"/>
    <property type="match status" value="1"/>
</dbReference>
<evidence type="ECO:0000259" key="1">
    <source>
        <dbReference type="Pfam" id="PF07969"/>
    </source>
</evidence>
<dbReference type="Pfam" id="PF07969">
    <property type="entry name" value="Amidohydro_3"/>
    <property type="match status" value="1"/>
</dbReference>
<proteinExistence type="predicted"/>
<dbReference type="GO" id="GO:0016810">
    <property type="term" value="F:hydrolase activity, acting on carbon-nitrogen (but not peptide) bonds"/>
    <property type="evidence" value="ECO:0007669"/>
    <property type="project" value="InterPro"/>
</dbReference>
<protein>
    <submittedName>
        <fullName evidence="2">Amidohydrolase family protein</fullName>
    </submittedName>
</protein>
<dbReference type="AlphaFoldDB" id="A0A162J1X7"/>
<accession>A0A162J1X7</accession>
<dbReference type="OrthoDB" id="3501663at2759"/>
<dbReference type="InterPro" id="IPR011059">
    <property type="entry name" value="Metal-dep_hydrolase_composite"/>
</dbReference>
<dbReference type="Gene3D" id="3.20.20.140">
    <property type="entry name" value="Metal-dependent hydrolases"/>
    <property type="match status" value="1"/>
</dbReference>
<dbReference type="STRING" id="1081105.A0A162J1X7"/>
<keyword evidence="3" id="KW-1185">Reference proteome</keyword>
<organism evidence="2 3">
    <name type="scientific">Metarhizium rileyi (strain RCEF 4871)</name>
    <name type="common">Nomuraea rileyi</name>
    <dbReference type="NCBI Taxonomy" id="1649241"/>
    <lineage>
        <taxon>Eukaryota</taxon>
        <taxon>Fungi</taxon>
        <taxon>Dikarya</taxon>
        <taxon>Ascomycota</taxon>
        <taxon>Pezizomycotina</taxon>
        <taxon>Sordariomycetes</taxon>
        <taxon>Hypocreomycetidae</taxon>
        <taxon>Hypocreales</taxon>
        <taxon>Clavicipitaceae</taxon>
        <taxon>Metarhizium</taxon>
    </lineage>
</organism>
<sequence length="256" mass="28657">MKEKKKAFQSAFKTFNAVGYTGMVDMAMDDTIWEPLEQLRNDTNSLQVHPSSRILLMKPTDSLNKVDRAAKLARLHNAETTPDCRVVSIKNTSSISSLLGHTPQDYQWPCTPLATGRSKWQSTALEKNTNRSLRPRIEHLELASARDAARLGRLGITASIQPVHSDPAILRARPRLIGHDRCKRAFAYREFVDAVAGATHGSAYSSFSDRWTGSLQAGLKADFVVCDVELRPDSIVKEVVRETWYEGKRVYQDQAA</sequence>
<comment type="caution">
    <text evidence="2">The sequence shown here is derived from an EMBL/GenBank/DDBJ whole genome shotgun (WGS) entry which is preliminary data.</text>
</comment>
<gene>
    <name evidence="2" type="ORF">NOR_06718</name>
</gene>
<dbReference type="Proteomes" id="UP000243498">
    <property type="component" value="Unassembled WGS sequence"/>
</dbReference>
<dbReference type="EMBL" id="AZHC01000026">
    <property type="protein sequence ID" value="OAA38328.1"/>
    <property type="molecule type" value="Genomic_DNA"/>
</dbReference>
<evidence type="ECO:0000313" key="2">
    <source>
        <dbReference type="EMBL" id="OAA38328.1"/>
    </source>
</evidence>
<dbReference type="PANTHER" id="PTHR22642">
    <property type="entry name" value="IMIDAZOLONEPROPIONASE"/>
    <property type="match status" value="1"/>
</dbReference>
<dbReference type="InterPro" id="IPR013108">
    <property type="entry name" value="Amidohydro_3"/>
</dbReference>